<keyword evidence="1" id="KW-0472">Membrane</keyword>
<gene>
    <name evidence="2" type="ORF">DARMORV10_C08P40210.1</name>
</gene>
<keyword evidence="1" id="KW-1133">Transmembrane helix</keyword>
<sequence>MRYRQWFLANFSKIITLYLWGMISSFPHSHHLISPLPSTVCNSWAMVVMIGGDETMENLSTFLLFQATTKLMMN</sequence>
<accession>A0A816UQK5</accession>
<evidence type="ECO:0000313" key="2">
    <source>
        <dbReference type="EMBL" id="CAF2114155.1"/>
    </source>
</evidence>
<feature type="transmembrane region" description="Helical" evidence="1">
    <location>
        <begin position="7"/>
        <end position="26"/>
    </location>
</feature>
<name>A0A816UQK5_BRANA</name>
<evidence type="ECO:0000256" key="1">
    <source>
        <dbReference type="SAM" id="Phobius"/>
    </source>
</evidence>
<organism evidence="2">
    <name type="scientific">Brassica napus</name>
    <name type="common">Rape</name>
    <dbReference type="NCBI Taxonomy" id="3708"/>
    <lineage>
        <taxon>Eukaryota</taxon>
        <taxon>Viridiplantae</taxon>
        <taxon>Streptophyta</taxon>
        <taxon>Embryophyta</taxon>
        <taxon>Tracheophyta</taxon>
        <taxon>Spermatophyta</taxon>
        <taxon>Magnoliopsida</taxon>
        <taxon>eudicotyledons</taxon>
        <taxon>Gunneridae</taxon>
        <taxon>Pentapetalae</taxon>
        <taxon>rosids</taxon>
        <taxon>malvids</taxon>
        <taxon>Brassicales</taxon>
        <taxon>Brassicaceae</taxon>
        <taxon>Brassiceae</taxon>
        <taxon>Brassica</taxon>
    </lineage>
</organism>
<proteinExistence type="predicted"/>
<dbReference type="EMBL" id="HG994372">
    <property type="protein sequence ID" value="CAF2114155.1"/>
    <property type="molecule type" value="Genomic_DNA"/>
</dbReference>
<dbReference type="AlphaFoldDB" id="A0A816UQK5"/>
<keyword evidence="1" id="KW-0812">Transmembrane</keyword>
<protein>
    <submittedName>
        <fullName evidence="2">(rape) hypothetical protein</fullName>
    </submittedName>
</protein>
<dbReference type="Proteomes" id="UP001295469">
    <property type="component" value="Chromosome C08"/>
</dbReference>
<reference evidence="2" key="1">
    <citation type="submission" date="2021-01" db="EMBL/GenBank/DDBJ databases">
        <authorList>
            <consortium name="Genoscope - CEA"/>
            <person name="William W."/>
        </authorList>
    </citation>
    <scope>NUCLEOTIDE SEQUENCE</scope>
</reference>